<dbReference type="EMBL" id="CYZR01000002">
    <property type="protein sequence ID" value="CUN64425.1"/>
    <property type="molecule type" value="Genomic_DNA"/>
</dbReference>
<feature type="domain" description="Glycosyl transferase family 51" evidence="17">
    <location>
        <begin position="55"/>
        <end position="221"/>
    </location>
</feature>
<proteinExistence type="predicted"/>
<evidence type="ECO:0000256" key="3">
    <source>
        <dbReference type="ARBA" id="ARBA00022475"/>
    </source>
</evidence>
<keyword evidence="13" id="KW-0961">Cell wall biogenesis/degradation</keyword>
<keyword evidence="9" id="KW-0573">Peptidoglycan synthesis</keyword>
<evidence type="ECO:0000256" key="5">
    <source>
        <dbReference type="ARBA" id="ARBA00022679"/>
    </source>
</evidence>
<dbReference type="PANTHER" id="PTHR32282">
    <property type="entry name" value="BINDING PROTEIN TRANSPEPTIDASE, PUTATIVE-RELATED"/>
    <property type="match status" value="1"/>
</dbReference>
<dbReference type="Pfam" id="PF00912">
    <property type="entry name" value="Transgly"/>
    <property type="match status" value="1"/>
</dbReference>
<protein>
    <recommendedName>
        <fullName evidence="2">Penicillin-binding protein 1A</fullName>
        <ecNumber evidence="14">2.4.99.28</ecNumber>
    </recommendedName>
</protein>
<evidence type="ECO:0000256" key="2">
    <source>
        <dbReference type="ARBA" id="ARBA00018638"/>
    </source>
</evidence>
<evidence type="ECO:0000256" key="15">
    <source>
        <dbReference type="ARBA" id="ARBA00049902"/>
    </source>
</evidence>
<organism evidence="18 19">
    <name type="scientific">Sarcina ventriculi</name>
    <name type="common">Clostridium ventriculi</name>
    <dbReference type="NCBI Taxonomy" id="1267"/>
    <lineage>
        <taxon>Bacteria</taxon>
        <taxon>Bacillati</taxon>
        <taxon>Bacillota</taxon>
        <taxon>Clostridia</taxon>
        <taxon>Eubacteriales</taxon>
        <taxon>Clostridiaceae</taxon>
        <taxon>Sarcina</taxon>
    </lineage>
</organism>
<keyword evidence="11 16" id="KW-0472">Membrane</keyword>
<dbReference type="PANTHER" id="PTHR32282:SF11">
    <property type="entry name" value="PENICILLIN-BINDING PROTEIN 1B"/>
    <property type="match status" value="1"/>
</dbReference>
<dbReference type="InterPro" id="IPR050396">
    <property type="entry name" value="Glycosyltr_51/Transpeptidase"/>
</dbReference>
<evidence type="ECO:0000256" key="9">
    <source>
        <dbReference type="ARBA" id="ARBA00022984"/>
    </source>
</evidence>
<name>A0ABM9UNG3_SARVE</name>
<evidence type="ECO:0000313" key="19">
    <source>
        <dbReference type="Proteomes" id="UP000095488"/>
    </source>
</evidence>
<keyword evidence="3" id="KW-1003">Cell membrane</keyword>
<dbReference type="InterPro" id="IPR036950">
    <property type="entry name" value="PBP_transglycosylase"/>
</dbReference>
<evidence type="ECO:0000256" key="6">
    <source>
        <dbReference type="ARBA" id="ARBA00022692"/>
    </source>
</evidence>
<keyword evidence="7" id="KW-0133">Cell shape</keyword>
<keyword evidence="5" id="KW-0808">Transferase</keyword>
<evidence type="ECO:0000256" key="13">
    <source>
        <dbReference type="ARBA" id="ARBA00023316"/>
    </source>
</evidence>
<gene>
    <name evidence="18" type="primary">mrcA</name>
    <name evidence="18" type="ORF">ERS852473_00726</name>
</gene>
<dbReference type="Proteomes" id="UP000095488">
    <property type="component" value="Unassembled WGS sequence"/>
</dbReference>
<keyword evidence="4" id="KW-0328">Glycosyltransferase</keyword>
<comment type="subcellular location">
    <subcellularLocation>
        <location evidence="1">Cell membrane</location>
        <topology evidence="1">Single-pass type II membrane protein</topology>
    </subcellularLocation>
</comment>
<dbReference type="PROSITE" id="PS51257">
    <property type="entry name" value="PROKAR_LIPOPROTEIN"/>
    <property type="match status" value="1"/>
</dbReference>
<evidence type="ECO:0000256" key="12">
    <source>
        <dbReference type="ARBA" id="ARBA00023251"/>
    </source>
</evidence>
<evidence type="ECO:0000313" key="18">
    <source>
        <dbReference type="EMBL" id="CUN64425.1"/>
    </source>
</evidence>
<dbReference type="RefSeq" id="WP_055257734.1">
    <property type="nucleotide sequence ID" value="NZ_CABIXL010000002.1"/>
</dbReference>
<dbReference type="EC" id="2.4.99.28" evidence="14"/>
<comment type="catalytic activity">
    <reaction evidence="15">
        <text>[GlcNAc-(1-&gt;4)-Mur2Ac(oyl-L-Ala-gamma-D-Glu-L-Lys-D-Ala-D-Ala)](n)-di-trans,octa-cis-undecaprenyl diphosphate + beta-D-GlcNAc-(1-&gt;4)-Mur2Ac(oyl-L-Ala-gamma-D-Glu-L-Lys-D-Ala-D-Ala)-di-trans,octa-cis-undecaprenyl diphosphate = [GlcNAc-(1-&gt;4)-Mur2Ac(oyl-L-Ala-gamma-D-Glu-L-Lys-D-Ala-D-Ala)](n+1)-di-trans,octa-cis-undecaprenyl diphosphate + di-trans,octa-cis-undecaprenyl diphosphate + H(+)</text>
        <dbReference type="Rhea" id="RHEA:23708"/>
        <dbReference type="Rhea" id="RHEA-COMP:9602"/>
        <dbReference type="Rhea" id="RHEA-COMP:9603"/>
        <dbReference type="ChEBI" id="CHEBI:15378"/>
        <dbReference type="ChEBI" id="CHEBI:58405"/>
        <dbReference type="ChEBI" id="CHEBI:60033"/>
        <dbReference type="ChEBI" id="CHEBI:78435"/>
        <dbReference type="EC" id="2.4.99.28"/>
    </reaction>
</comment>
<evidence type="ECO:0000256" key="4">
    <source>
        <dbReference type="ARBA" id="ARBA00022676"/>
    </source>
</evidence>
<evidence type="ECO:0000256" key="8">
    <source>
        <dbReference type="ARBA" id="ARBA00022968"/>
    </source>
</evidence>
<evidence type="ECO:0000256" key="7">
    <source>
        <dbReference type="ARBA" id="ARBA00022960"/>
    </source>
</evidence>
<evidence type="ECO:0000256" key="16">
    <source>
        <dbReference type="SAM" id="Phobius"/>
    </source>
</evidence>
<dbReference type="InterPro" id="IPR023346">
    <property type="entry name" value="Lysozyme-like_dom_sf"/>
</dbReference>
<dbReference type="Gene3D" id="1.10.3810.10">
    <property type="entry name" value="Biosynthetic peptidoglycan transglycosylase-like"/>
    <property type="match status" value="1"/>
</dbReference>
<evidence type="ECO:0000256" key="11">
    <source>
        <dbReference type="ARBA" id="ARBA00023136"/>
    </source>
</evidence>
<keyword evidence="19" id="KW-1185">Reference proteome</keyword>
<reference evidence="18 19" key="1">
    <citation type="submission" date="2015-09" db="EMBL/GenBank/DDBJ databases">
        <authorList>
            <consortium name="Pathogen Informatics"/>
        </authorList>
    </citation>
    <scope>NUCLEOTIDE SEQUENCE [LARGE SCALE GENOMIC DNA]</scope>
    <source>
        <strain evidence="18 19">2789STDY5834858</strain>
    </source>
</reference>
<evidence type="ECO:0000259" key="17">
    <source>
        <dbReference type="Pfam" id="PF00912"/>
    </source>
</evidence>
<evidence type="ECO:0000256" key="1">
    <source>
        <dbReference type="ARBA" id="ARBA00004401"/>
    </source>
</evidence>
<evidence type="ECO:0000256" key="14">
    <source>
        <dbReference type="ARBA" id="ARBA00044770"/>
    </source>
</evidence>
<evidence type="ECO:0000256" key="10">
    <source>
        <dbReference type="ARBA" id="ARBA00022989"/>
    </source>
</evidence>
<keyword evidence="6 16" id="KW-0812">Transmembrane</keyword>
<keyword evidence="12" id="KW-0046">Antibiotic resistance</keyword>
<accession>A0ABM9UNG3</accession>
<comment type="caution">
    <text evidence="18">The sequence shown here is derived from an EMBL/GenBank/DDBJ whole genome shotgun (WGS) entry which is preliminary data.</text>
</comment>
<feature type="transmembrane region" description="Helical" evidence="16">
    <location>
        <begin position="12"/>
        <end position="33"/>
    </location>
</feature>
<dbReference type="SUPFAM" id="SSF53955">
    <property type="entry name" value="Lysozyme-like"/>
    <property type="match status" value="1"/>
</dbReference>
<dbReference type="InterPro" id="IPR001264">
    <property type="entry name" value="Glyco_trans_51"/>
</dbReference>
<keyword evidence="8" id="KW-0735">Signal-anchor</keyword>
<keyword evidence="10 16" id="KW-1133">Transmembrane helix</keyword>
<sequence length="240" mass="26796">MESARFSYKKSVLAILIMFFCIGLFGCTIESGLKSDDYGIFISNAYIEEKVDKVKSSEGYVVADEISSNFLDALVAVEDNRFYKHGGIDFKAIIRSVVANVRAKSVVQGGSTITQQLAKNLFLNGNQDVSRKIREIVIARKLEKLYSKEEILELYANIVYYGNGYYGINNASYGYFNSAPKNLTLNQGSLLAGLLQAPNSYNPKKHLNKAKARQQEVLDAMLQYGYITKEQMESVLSKGN</sequence>